<organism evidence="1 2">
    <name type="scientific">Mycobacterium simulans</name>
    <dbReference type="NCBI Taxonomy" id="627089"/>
    <lineage>
        <taxon>Bacteria</taxon>
        <taxon>Bacillati</taxon>
        <taxon>Actinomycetota</taxon>
        <taxon>Actinomycetes</taxon>
        <taxon>Mycobacteriales</taxon>
        <taxon>Mycobacteriaceae</taxon>
        <taxon>Mycobacterium</taxon>
    </lineage>
</organism>
<gene>
    <name evidence="1" type="ORF">MSIMFB_01707</name>
</gene>
<accession>A0A7Z7IIP7</accession>
<name>A0A7Z7IIP7_9MYCO</name>
<dbReference type="RefSeq" id="WP_186242289.1">
    <property type="nucleotide sequence ID" value="NZ_OCTY01000002.1"/>
</dbReference>
<reference evidence="1 2" key="1">
    <citation type="submission" date="2017-10" db="EMBL/GenBank/DDBJ databases">
        <authorList>
            <consortium name="Urmite Genomes"/>
        </authorList>
    </citation>
    <scope>NUCLEOTIDE SEQUENCE [LARGE SCALE GENOMIC DNA]</scope>
    <source>
        <strain evidence="1 2">FB-527</strain>
    </source>
</reference>
<comment type="caution">
    <text evidence="1">The sequence shown here is derived from an EMBL/GenBank/DDBJ whole genome shotgun (WGS) entry which is preliminary data.</text>
</comment>
<protein>
    <submittedName>
        <fullName evidence="1">Uncharacterized protein</fullName>
    </submittedName>
</protein>
<dbReference type="Proteomes" id="UP000554965">
    <property type="component" value="Unassembled WGS sequence"/>
</dbReference>
<dbReference type="EMBL" id="OCTY01000002">
    <property type="protein sequence ID" value="SOJ54208.1"/>
    <property type="molecule type" value="Genomic_DNA"/>
</dbReference>
<keyword evidence="2" id="KW-1185">Reference proteome</keyword>
<evidence type="ECO:0000313" key="1">
    <source>
        <dbReference type="EMBL" id="SOJ54208.1"/>
    </source>
</evidence>
<proteinExistence type="predicted"/>
<sequence length="75" mass="8164">MPETCFRGAAEALIDTRIVVVQVCESSTVDLLKTIGRMLAQQGELGRVLDEAGQERLRLRLMAAILDVVAPTPRA</sequence>
<evidence type="ECO:0000313" key="2">
    <source>
        <dbReference type="Proteomes" id="UP000554965"/>
    </source>
</evidence>
<dbReference type="AlphaFoldDB" id="A0A7Z7IIP7"/>